<dbReference type="Proteomes" id="UP001597187">
    <property type="component" value="Unassembled WGS sequence"/>
</dbReference>
<evidence type="ECO:0008006" key="3">
    <source>
        <dbReference type="Google" id="ProtNLM"/>
    </source>
</evidence>
<proteinExistence type="predicted"/>
<reference evidence="1 2" key="1">
    <citation type="journal article" date="2019" name="Int. J. Syst. Evol. Microbiol.">
        <title>The Global Catalogue of Microorganisms (GCM) 10K type strain sequencing project: providing services to taxonomists for standard genome sequencing and annotation.</title>
        <authorList>
            <consortium name="The Broad Institute Genomics Platform"/>
            <consortium name="The Broad Institute Genome Sequencing Center for Infectious Disease"/>
            <person name="Wu L."/>
            <person name="Ma J."/>
        </authorList>
    </citation>
    <scope>NUCLEOTIDE SEQUENCE [LARGE SCALE GENOMIC DNA]</scope>
    <source>
        <strain evidence="1 2">CGMCC 1.12563</strain>
    </source>
</reference>
<dbReference type="EMBL" id="JBHUDC010000016">
    <property type="protein sequence ID" value="MFD1515829.1"/>
    <property type="molecule type" value="Genomic_DNA"/>
</dbReference>
<protein>
    <recommendedName>
        <fullName evidence="3">Small CPxCG-related zinc finger protein</fullName>
    </recommendedName>
</protein>
<organism evidence="1 2">
    <name type="scientific">Halomarina rubra</name>
    <dbReference type="NCBI Taxonomy" id="2071873"/>
    <lineage>
        <taxon>Archaea</taxon>
        <taxon>Methanobacteriati</taxon>
        <taxon>Methanobacteriota</taxon>
        <taxon>Stenosarchaea group</taxon>
        <taxon>Halobacteria</taxon>
        <taxon>Halobacteriales</taxon>
        <taxon>Natronomonadaceae</taxon>
        <taxon>Halomarina</taxon>
    </lineage>
</organism>
<comment type="caution">
    <text evidence="1">The sequence shown here is derived from an EMBL/GenBank/DDBJ whole genome shotgun (WGS) entry which is preliminary data.</text>
</comment>
<gene>
    <name evidence="1" type="ORF">ACFSBT_21315</name>
</gene>
<name>A0ABD6B211_9EURY</name>
<accession>A0ABD6B211</accession>
<dbReference type="RefSeq" id="WP_250875752.1">
    <property type="nucleotide sequence ID" value="NZ_JALXFV010000016.1"/>
</dbReference>
<keyword evidence="2" id="KW-1185">Reference proteome</keyword>
<dbReference type="AlphaFoldDB" id="A0ABD6B211"/>
<evidence type="ECO:0000313" key="1">
    <source>
        <dbReference type="EMBL" id="MFD1515829.1"/>
    </source>
</evidence>
<evidence type="ECO:0000313" key="2">
    <source>
        <dbReference type="Proteomes" id="UP001597187"/>
    </source>
</evidence>
<sequence length="94" mass="10195">MPGAESTRDGSDDDPSQGVERVLYLTTLRCKECGNGTTYAHEGPNTAIDQEAPWPENPVLCPECGTFYPDDLAVVIEEVANAKRVDPESQEAIL</sequence>